<dbReference type="GeneID" id="94833961"/>
<dbReference type="SMART" id="SM00220">
    <property type="entry name" value="S_TKc"/>
    <property type="match status" value="2"/>
</dbReference>
<sequence>MTFFVTIFRKYIRLFDCINDRRYIFFLSMPSKLSEAFKAAINAANETIVYTKVTSTLSEMLNQYKKQFSNLKQSHHPAFTKSNRKELYASVINELKKLTLTLSKLNNSQWSLISLDYPILEPIDKIGKCMSSLYNIFIEQNIDLPKFSILDSLIAEDFISLYGIFAISSENTKAQAKLNEIKEIMNKNGISIPTQKKNNLLDDDFSSFSKYIISHSSVQKKRIIRSNHFGDFYKGEYKNNDVTRKVLIFEIPSFRINFENFQREMQLYSSLSHPNIVEFIGVTKTEPYWIITAKCGRPLRHYLQSKRRFRNISPLVKTQIAYTVAEAMAYLHSKNIIHRDLSAANIFLDHSKTPYITNFSLSRFLSEDESLLLTNNVGSEKCRAPELTNDSKYGQEVDVFSFGMFLYELLTGTIPFDEMSNIDAANAIMQANRPEIPSSTPSNLAQLIQKCWAPLAIDRPTFINVLETMINEEIYFPPASLEKSPSSFDVDSILINDMNQENIDLNKSQISGQNSNSSLAVSGSNFTFVRRKSSSFTPENLDSQDFRIDISDFYETKKVVTSDIQYCIDLIHRISNDINDAIAFKHQANRIKQVLQSYILALMNSKEAKDDLLALDPHIDLNGLISSFSRLNLCVKNITSPIWENNALVVPVTRPMEDLNEIMANIYSLVVKMDLPVEKYTPNEIDIALDFRFLYNTYQSNYSGLNTQLDKRMKEIEKFMNDHSITAVPTQKEIDKRISSVFKAYNNYCVHHKNYQKLETIGEGATSFVYIGIDKKTNTKVAIKEFTEEYMKTENCGFYLHREIAALSTLHHEYLAKFFGATKKSPVWVISEFIEQGDLESYIASNKLTPIQKTRIAFEIAEGMAYLHSMKMIHRDLKTNNILLDSKLEPKIVDFGFTRPIFLTMSMAVGTPIYMAPEVIKSSYYDYKADVFSYALILSEMISGIKPLTNYCFDPLAIQQYILDGLRPTFDIEVSDEFLDLLEKMWADSYKERPSFSEILDEMCAKKIAFPGASQEEIEVFYIEKVRKIQKTKIKRLNGNLNKRSLSFFMK</sequence>
<reference evidence="6" key="1">
    <citation type="submission" date="2016-10" db="EMBL/GenBank/DDBJ databases">
        <authorList>
            <person name="Benchimol M."/>
            <person name="Almeida L.G."/>
            <person name="Vasconcelos A.T."/>
            <person name="Perreira-Neves A."/>
            <person name="Rosa I.A."/>
            <person name="Tasca T."/>
            <person name="Bogo M.R."/>
            <person name="de Souza W."/>
        </authorList>
    </citation>
    <scope>NUCLEOTIDE SEQUENCE [LARGE SCALE GENOMIC DNA]</scope>
    <source>
        <strain evidence="6">K</strain>
    </source>
</reference>
<dbReference type="InterPro" id="IPR008266">
    <property type="entry name" value="Tyr_kinase_AS"/>
</dbReference>
<dbReference type="Pfam" id="PF07714">
    <property type="entry name" value="PK_Tyr_Ser-Thr"/>
    <property type="match status" value="1"/>
</dbReference>
<gene>
    <name evidence="6" type="ORF">TRFO_16889</name>
</gene>
<keyword evidence="1" id="KW-0723">Serine/threonine-protein kinase</keyword>
<dbReference type="VEuPathDB" id="TrichDB:TRFO_16889"/>
<accession>A0A1J4KUF3</accession>
<protein>
    <recommendedName>
        <fullName evidence="5">Protein kinase domain-containing protein</fullName>
    </recommendedName>
</protein>
<comment type="caution">
    <text evidence="6">The sequence shown here is derived from an EMBL/GenBank/DDBJ whole genome shotgun (WGS) entry which is preliminary data.</text>
</comment>
<keyword evidence="7" id="KW-1185">Reference proteome</keyword>
<evidence type="ECO:0000313" key="7">
    <source>
        <dbReference type="Proteomes" id="UP000179807"/>
    </source>
</evidence>
<keyword evidence="2 4" id="KW-0547">Nucleotide-binding</keyword>
<dbReference type="PROSITE" id="PS00108">
    <property type="entry name" value="PROTEIN_KINASE_ST"/>
    <property type="match status" value="1"/>
</dbReference>
<keyword evidence="1" id="KW-0418">Kinase</keyword>
<dbReference type="PROSITE" id="PS00107">
    <property type="entry name" value="PROTEIN_KINASE_ATP"/>
    <property type="match status" value="1"/>
</dbReference>
<keyword evidence="1" id="KW-0808">Transferase</keyword>
<proteinExistence type="predicted"/>
<dbReference type="InterPro" id="IPR008271">
    <property type="entry name" value="Ser/Thr_kinase_AS"/>
</dbReference>
<dbReference type="InterPro" id="IPR011009">
    <property type="entry name" value="Kinase-like_dom_sf"/>
</dbReference>
<evidence type="ECO:0000256" key="4">
    <source>
        <dbReference type="PROSITE-ProRule" id="PRU10141"/>
    </source>
</evidence>
<evidence type="ECO:0000256" key="1">
    <source>
        <dbReference type="ARBA" id="ARBA00022527"/>
    </source>
</evidence>
<feature type="domain" description="Protein kinase" evidence="5">
    <location>
        <begin position="218"/>
        <end position="476"/>
    </location>
</feature>
<dbReference type="InterPro" id="IPR051681">
    <property type="entry name" value="Ser/Thr_Kinases-Pseudokinases"/>
</dbReference>
<dbReference type="PANTHER" id="PTHR44329">
    <property type="entry name" value="SERINE/THREONINE-PROTEIN KINASE TNNI3K-RELATED"/>
    <property type="match status" value="1"/>
</dbReference>
<dbReference type="InterPro" id="IPR000719">
    <property type="entry name" value="Prot_kinase_dom"/>
</dbReference>
<dbReference type="InterPro" id="IPR017441">
    <property type="entry name" value="Protein_kinase_ATP_BS"/>
</dbReference>
<evidence type="ECO:0000256" key="2">
    <source>
        <dbReference type="ARBA" id="ARBA00022741"/>
    </source>
</evidence>
<dbReference type="Gene3D" id="1.10.510.10">
    <property type="entry name" value="Transferase(Phosphotransferase) domain 1"/>
    <property type="match status" value="2"/>
</dbReference>
<feature type="binding site" evidence="4">
    <location>
        <position position="784"/>
    </location>
    <ligand>
        <name>ATP</name>
        <dbReference type="ChEBI" id="CHEBI:30616"/>
    </ligand>
</feature>
<dbReference type="EMBL" id="MLAK01000548">
    <property type="protein sequence ID" value="OHT13125.1"/>
    <property type="molecule type" value="Genomic_DNA"/>
</dbReference>
<dbReference type="AlphaFoldDB" id="A0A1J4KUF3"/>
<feature type="domain" description="Protein kinase" evidence="5">
    <location>
        <begin position="755"/>
        <end position="1010"/>
    </location>
</feature>
<keyword evidence="3 4" id="KW-0067">ATP-binding</keyword>
<dbReference type="Proteomes" id="UP000179807">
    <property type="component" value="Unassembled WGS sequence"/>
</dbReference>
<evidence type="ECO:0000313" key="6">
    <source>
        <dbReference type="EMBL" id="OHT13125.1"/>
    </source>
</evidence>
<dbReference type="SUPFAM" id="SSF56112">
    <property type="entry name" value="Protein kinase-like (PK-like)"/>
    <property type="match status" value="2"/>
</dbReference>
<dbReference type="RefSeq" id="XP_068366261.1">
    <property type="nucleotide sequence ID" value="XM_068499257.1"/>
</dbReference>
<dbReference type="InterPro" id="IPR001245">
    <property type="entry name" value="Ser-Thr/Tyr_kinase_cat_dom"/>
</dbReference>
<dbReference type="PROSITE" id="PS50011">
    <property type="entry name" value="PROTEIN_KINASE_DOM"/>
    <property type="match status" value="2"/>
</dbReference>
<evidence type="ECO:0000259" key="5">
    <source>
        <dbReference type="PROSITE" id="PS50011"/>
    </source>
</evidence>
<dbReference type="GO" id="GO:0005524">
    <property type="term" value="F:ATP binding"/>
    <property type="evidence" value="ECO:0007669"/>
    <property type="project" value="UniProtKB-UniRule"/>
</dbReference>
<name>A0A1J4KUF3_9EUKA</name>
<dbReference type="Gene3D" id="3.30.200.20">
    <property type="entry name" value="Phosphorylase Kinase, domain 1"/>
    <property type="match status" value="1"/>
</dbReference>
<evidence type="ECO:0000256" key="3">
    <source>
        <dbReference type="ARBA" id="ARBA00022840"/>
    </source>
</evidence>
<dbReference type="GO" id="GO:0004674">
    <property type="term" value="F:protein serine/threonine kinase activity"/>
    <property type="evidence" value="ECO:0007669"/>
    <property type="project" value="UniProtKB-KW"/>
</dbReference>
<organism evidence="6 7">
    <name type="scientific">Tritrichomonas foetus</name>
    <dbReference type="NCBI Taxonomy" id="1144522"/>
    <lineage>
        <taxon>Eukaryota</taxon>
        <taxon>Metamonada</taxon>
        <taxon>Parabasalia</taxon>
        <taxon>Tritrichomonadida</taxon>
        <taxon>Tritrichomonadidae</taxon>
        <taxon>Tritrichomonas</taxon>
    </lineage>
</organism>
<dbReference type="Pfam" id="PF00069">
    <property type="entry name" value="Pkinase"/>
    <property type="match status" value="1"/>
</dbReference>
<dbReference type="PANTHER" id="PTHR44329:SF298">
    <property type="entry name" value="MIXED LINEAGE KINASE DOMAIN-LIKE PROTEIN"/>
    <property type="match status" value="1"/>
</dbReference>
<dbReference type="PROSITE" id="PS00109">
    <property type="entry name" value="PROTEIN_KINASE_TYR"/>
    <property type="match status" value="1"/>
</dbReference>